<dbReference type="AlphaFoldDB" id="A0A444MFF2"/>
<evidence type="ECO:0000313" key="2">
    <source>
        <dbReference type="Proteomes" id="UP000287168"/>
    </source>
</evidence>
<comment type="caution">
    <text evidence="1">The sequence shown here is derived from an EMBL/GenBank/DDBJ whole genome shotgun (WGS) entry which is preliminary data.</text>
</comment>
<dbReference type="OrthoDB" id="580775at2"/>
<dbReference type="RefSeq" id="WP_128486624.1">
    <property type="nucleotide sequence ID" value="NZ_JBHLXB010000170.1"/>
</dbReference>
<keyword evidence="2" id="KW-1185">Reference proteome</keyword>
<dbReference type="InterPro" id="IPR042099">
    <property type="entry name" value="ANL_N_sf"/>
</dbReference>
<name>A0A444MFF2_9RHOB</name>
<dbReference type="Proteomes" id="UP000287168">
    <property type="component" value="Unassembled WGS sequence"/>
</dbReference>
<dbReference type="PANTHER" id="PTHR36932">
    <property type="entry name" value="CAPSULAR POLYSACCHARIDE BIOSYNTHESIS PROTEIN"/>
    <property type="match status" value="1"/>
</dbReference>
<sequence length="415" mass="46045">MKLTEALSSFATARLAASPKVSRARFEAWQARALSRWLARDVIQVAAYRVGAARLQDLPVMDKTRLMADFAAFNRPGISAEEVAQALQQDCRIGSHTVGASTGTSGNRGFFVISDAERYRWLGSLLGKAIPDLLLSRVRVAVILPQNTRLYDAARKTRRIELRFFDITEGPETFVDALEAFAPDVLVAPPRLLSWLAARQSPLRPRRIFSAAETLDLQERAAIEAWSGQPLRQIYMATEGLLGVSCAHGGLHLAEDSVFFEFEPVGDDLVSPLITSFRRETQIMARYRMNDLLRLSDSPCACGSPLRLVSEVVGRRDDCFEIEGRLITPDALRNAVVKADPRITDYRVIRTGAQVIRLVLPPDLPDEAAARALAALREYVSGRGLSVGVVLLREPLVFDPSRKLRRIENRVKARG</sequence>
<proteinExistence type="predicted"/>
<reference evidence="1 2" key="1">
    <citation type="journal article" date="2015" name="Int. J. Syst. Evol. Microbiol.">
        <title>Gemmobacter intermedius sp. nov., isolated from a white stork (Ciconia ciconia).</title>
        <authorList>
            <person name="Kampfer P."/>
            <person name="Jerzak L."/>
            <person name="Wilharm G."/>
            <person name="Golke J."/>
            <person name="Busse H.J."/>
            <person name="Glaeser S.P."/>
        </authorList>
    </citation>
    <scope>NUCLEOTIDE SEQUENCE [LARGE SCALE GENOMIC DNA]</scope>
    <source>
        <strain evidence="1 2">119/4</strain>
    </source>
</reference>
<organism evidence="1 2">
    <name type="scientific">Falsigemmobacter intermedius</name>
    <dbReference type="NCBI Taxonomy" id="1553448"/>
    <lineage>
        <taxon>Bacteria</taxon>
        <taxon>Pseudomonadati</taxon>
        <taxon>Pseudomonadota</taxon>
        <taxon>Alphaproteobacteria</taxon>
        <taxon>Rhodobacterales</taxon>
        <taxon>Paracoccaceae</taxon>
        <taxon>Falsigemmobacter</taxon>
    </lineage>
</organism>
<gene>
    <name evidence="1" type="ORF">EP867_02450</name>
</gene>
<dbReference type="PANTHER" id="PTHR36932:SF1">
    <property type="entry name" value="CAPSULAR POLYSACCHARIDE BIOSYNTHESIS PROTEIN"/>
    <property type="match status" value="1"/>
</dbReference>
<dbReference type="SUPFAM" id="SSF56801">
    <property type="entry name" value="Acetyl-CoA synthetase-like"/>
    <property type="match status" value="1"/>
</dbReference>
<evidence type="ECO:0000313" key="1">
    <source>
        <dbReference type="EMBL" id="RWY44262.1"/>
    </source>
</evidence>
<dbReference type="EMBL" id="SBLC01000003">
    <property type="protein sequence ID" value="RWY44262.1"/>
    <property type="molecule type" value="Genomic_DNA"/>
</dbReference>
<dbReference type="InterPro" id="IPR053158">
    <property type="entry name" value="CapK_Type1_Caps_Biosynth"/>
</dbReference>
<accession>A0A444MFF2</accession>
<dbReference type="Gene3D" id="3.40.50.12780">
    <property type="entry name" value="N-terminal domain of ligase-like"/>
    <property type="match status" value="1"/>
</dbReference>
<protein>
    <submittedName>
        <fullName evidence="1">CoF synthetase</fullName>
    </submittedName>
</protein>